<name>A0A848GFF6_9BACT</name>
<accession>A0A848GFF6</accession>
<evidence type="ECO:0000313" key="1">
    <source>
        <dbReference type="EMBL" id="NML36826.1"/>
    </source>
</evidence>
<gene>
    <name evidence="1" type="ORF">HHL17_06420</name>
</gene>
<organism evidence="1 2">
    <name type="scientific">Chitinophaga fulva</name>
    <dbReference type="NCBI Taxonomy" id="2728842"/>
    <lineage>
        <taxon>Bacteria</taxon>
        <taxon>Pseudomonadati</taxon>
        <taxon>Bacteroidota</taxon>
        <taxon>Chitinophagia</taxon>
        <taxon>Chitinophagales</taxon>
        <taxon>Chitinophagaceae</taxon>
        <taxon>Chitinophaga</taxon>
    </lineage>
</organism>
<evidence type="ECO:0000313" key="2">
    <source>
        <dbReference type="Proteomes" id="UP000583266"/>
    </source>
</evidence>
<comment type="caution">
    <text evidence="1">The sequence shown here is derived from an EMBL/GenBank/DDBJ whole genome shotgun (WGS) entry which is preliminary data.</text>
</comment>
<dbReference type="Proteomes" id="UP000583266">
    <property type="component" value="Unassembled WGS sequence"/>
</dbReference>
<protein>
    <submittedName>
        <fullName evidence="1">Uncharacterized protein</fullName>
    </submittedName>
</protein>
<keyword evidence="2" id="KW-1185">Reference proteome</keyword>
<dbReference type="AlphaFoldDB" id="A0A848GFF6"/>
<proteinExistence type="predicted"/>
<dbReference type="EMBL" id="JABBGC010000001">
    <property type="protein sequence ID" value="NML36826.1"/>
    <property type="molecule type" value="Genomic_DNA"/>
</dbReference>
<sequence length="52" mass="5807">MDSSCLGILVAEGAKKLTARLENFQILVFNYSGAVFTKTTRSITQHQNIKMM</sequence>
<reference evidence="1 2" key="1">
    <citation type="submission" date="2020-04" db="EMBL/GenBank/DDBJ databases">
        <title>Chitinophaga sp. G-6-1-13 sp. nov., isolated from soil.</title>
        <authorList>
            <person name="Dahal R.H."/>
            <person name="Chaudhary D.K."/>
        </authorList>
    </citation>
    <scope>NUCLEOTIDE SEQUENCE [LARGE SCALE GENOMIC DNA]</scope>
    <source>
        <strain evidence="1 2">G-6-1-13</strain>
    </source>
</reference>
<dbReference type="RefSeq" id="WP_169223929.1">
    <property type="nucleotide sequence ID" value="NZ_JABBGC010000001.1"/>
</dbReference>